<dbReference type="EMBL" id="QQRQ01000007">
    <property type="protein sequence ID" value="RFT06770.1"/>
    <property type="molecule type" value="Genomic_DNA"/>
</dbReference>
<keyword evidence="11" id="KW-1185">Reference proteome</keyword>
<organism evidence="10 11">
    <name type="scientific">Evtepia gabavorous</name>
    <dbReference type="NCBI Taxonomy" id="2211183"/>
    <lineage>
        <taxon>Bacteria</taxon>
        <taxon>Bacillati</taxon>
        <taxon>Bacillota</taxon>
        <taxon>Clostridia</taxon>
        <taxon>Eubacteriales</taxon>
        <taxon>Evtepia</taxon>
    </lineage>
</organism>
<dbReference type="InterPro" id="IPR039421">
    <property type="entry name" value="Type_1_exporter"/>
</dbReference>
<evidence type="ECO:0000313" key="11">
    <source>
        <dbReference type="Proteomes" id="UP000260649"/>
    </source>
</evidence>
<dbReference type="GeneID" id="97995309"/>
<dbReference type="PANTHER" id="PTHR24221:SF503">
    <property type="entry name" value="MITOCHONDRIAL POTASSIUM CHANNEL ATP-BINDING SUBUNIT"/>
    <property type="match status" value="1"/>
</dbReference>
<feature type="domain" description="ABC transmembrane type-1" evidence="9">
    <location>
        <begin position="47"/>
        <end position="332"/>
    </location>
</feature>
<dbReference type="InterPro" id="IPR036640">
    <property type="entry name" value="ABC1_TM_sf"/>
</dbReference>
<feature type="transmembrane region" description="Helical" evidence="7">
    <location>
        <begin position="160"/>
        <end position="179"/>
    </location>
</feature>
<dbReference type="PANTHER" id="PTHR24221">
    <property type="entry name" value="ATP-BINDING CASSETTE SUB-FAMILY B"/>
    <property type="match status" value="1"/>
</dbReference>
<feature type="transmembrane region" description="Helical" evidence="7">
    <location>
        <begin position="185"/>
        <end position="206"/>
    </location>
</feature>
<dbReference type="GO" id="GO:0016887">
    <property type="term" value="F:ATP hydrolysis activity"/>
    <property type="evidence" value="ECO:0007669"/>
    <property type="project" value="InterPro"/>
</dbReference>
<proteinExistence type="predicted"/>
<evidence type="ECO:0000259" key="9">
    <source>
        <dbReference type="PROSITE" id="PS50929"/>
    </source>
</evidence>
<dbReference type="OrthoDB" id="2328604at2"/>
<evidence type="ECO:0000256" key="7">
    <source>
        <dbReference type="SAM" id="Phobius"/>
    </source>
</evidence>
<gene>
    <name evidence="10" type="ORF">DV520_06110</name>
</gene>
<evidence type="ECO:0000256" key="2">
    <source>
        <dbReference type="ARBA" id="ARBA00022692"/>
    </source>
</evidence>
<dbReference type="InterPro" id="IPR017871">
    <property type="entry name" value="ABC_transporter-like_CS"/>
</dbReference>
<accession>A0A3E2B408</accession>
<keyword evidence="2 7" id="KW-0812">Transmembrane</keyword>
<dbReference type="Gene3D" id="1.20.1560.10">
    <property type="entry name" value="ABC transporter type 1, transmembrane domain"/>
    <property type="match status" value="1"/>
</dbReference>
<evidence type="ECO:0000256" key="6">
    <source>
        <dbReference type="ARBA" id="ARBA00023136"/>
    </source>
</evidence>
<dbReference type="Pfam" id="PF00005">
    <property type="entry name" value="ABC_tran"/>
    <property type="match status" value="1"/>
</dbReference>
<dbReference type="AlphaFoldDB" id="A0A3E2B408"/>
<evidence type="ECO:0000256" key="4">
    <source>
        <dbReference type="ARBA" id="ARBA00022840"/>
    </source>
</evidence>
<name>A0A3E2B408_9FIRM</name>
<dbReference type="PROSITE" id="PS50893">
    <property type="entry name" value="ABC_TRANSPORTER_2"/>
    <property type="match status" value="1"/>
</dbReference>
<keyword evidence="5 7" id="KW-1133">Transmembrane helix</keyword>
<comment type="subcellular location">
    <subcellularLocation>
        <location evidence="1">Cell membrane</location>
        <topology evidence="1">Multi-pass membrane protein</topology>
    </subcellularLocation>
</comment>
<dbReference type="InterPro" id="IPR027417">
    <property type="entry name" value="P-loop_NTPase"/>
</dbReference>
<dbReference type="PROSITE" id="PS00211">
    <property type="entry name" value="ABC_TRANSPORTER_1"/>
    <property type="match status" value="1"/>
</dbReference>
<dbReference type="SUPFAM" id="SSF52540">
    <property type="entry name" value="P-loop containing nucleoside triphosphate hydrolases"/>
    <property type="match status" value="1"/>
</dbReference>
<dbReference type="Gene3D" id="3.40.50.300">
    <property type="entry name" value="P-loop containing nucleotide triphosphate hydrolases"/>
    <property type="match status" value="1"/>
</dbReference>
<dbReference type="GO" id="GO:0005886">
    <property type="term" value="C:plasma membrane"/>
    <property type="evidence" value="ECO:0007669"/>
    <property type="project" value="UniProtKB-SubCell"/>
</dbReference>
<evidence type="ECO:0000256" key="3">
    <source>
        <dbReference type="ARBA" id="ARBA00022741"/>
    </source>
</evidence>
<reference evidence="10 11" key="1">
    <citation type="submission" date="2018-07" db="EMBL/GenBank/DDBJ databases">
        <title>GABA Modulating Bacteria of the Human Gut Microbiota.</title>
        <authorList>
            <person name="Strandwitz P."/>
            <person name="Kim K.H."/>
            <person name="Terekhova D."/>
            <person name="Liu J.K."/>
            <person name="Sharma A."/>
            <person name="Levering J."/>
            <person name="Mcdonald D."/>
            <person name="Dietrich D."/>
            <person name="Ramadhar T.R."/>
            <person name="Lekbua A."/>
            <person name="Mroue N."/>
            <person name="Liston C."/>
            <person name="Stewart E.J."/>
            <person name="Dubin M.J."/>
            <person name="Zengler K."/>
            <person name="Knight R."/>
            <person name="Gilbert J.A."/>
            <person name="Clardy J."/>
            <person name="Lewis K."/>
        </authorList>
    </citation>
    <scope>NUCLEOTIDE SEQUENCE [LARGE SCALE GENOMIC DNA]</scope>
    <source>
        <strain evidence="10 11">KLE1738</strain>
    </source>
</reference>
<keyword evidence="6 7" id="KW-0472">Membrane</keyword>
<feature type="transmembrane region" description="Helical" evidence="7">
    <location>
        <begin position="83"/>
        <end position="108"/>
    </location>
</feature>
<dbReference type="SUPFAM" id="SSF90123">
    <property type="entry name" value="ABC transporter transmembrane region"/>
    <property type="match status" value="1"/>
</dbReference>
<protein>
    <submittedName>
        <fullName evidence="10">ABC transporter ATP-binding protein</fullName>
    </submittedName>
</protein>
<comment type="caution">
    <text evidence="10">The sequence shown here is derived from an EMBL/GenBank/DDBJ whole genome shotgun (WGS) entry which is preliminary data.</text>
</comment>
<evidence type="ECO:0000313" key="10">
    <source>
        <dbReference type="EMBL" id="RFT06770.1"/>
    </source>
</evidence>
<keyword evidence="4 10" id="KW-0067">ATP-binding</keyword>
<dbReference type="GO" id="GO:0005524">
    <property type="term" value="F:ATP binding"/>
    <property type="evidence" value="ECO:0007669"/>
    <property type="project" value="UniProtKB-KW"/>
</dbReference>
<dbReference type="InterPro" id="IPR003439">
    <property type="entry name" value="ABC_transporter-like_ATP-bd"/>
</dbReference>
<sequence>MIDAFTHDIAVEGSGKEMKNTGDQYRFFILFPRIIKSMFEVDKRYLFVSSAVTIIQSLAPAISLLIMQQIINLIQQGIQSITFILQLVVLYVCIDLASTIISGLMNYYTTKFSLKFNLHIKDCIMQKASQLSLWHYENSNTYDKIKLAEGANGGTLMSQFTSFTTLIGQAITSLSYIVILLHFNYIIILIIVIMPIIKFLITNLINKKQFCIIKARTNQERKAWYYSFIVTNGTHFKELKTYNLLNYFIKKYDDLYKKFNQQDAAIAKETMVKMTSLSIIEQIITGAIFAYIIYCGFVGGILLGDVVAYTRAAISNQTNIQSILQNISSIKKSNLYIGQYYSFIDLENAKTLDEGKIIIDKIHSLKLENLSFKYDTGGYVLKNVNFEFKEGNSYAIVGKNGSGKTTLAKLLMGLYDNYEGNIYVNGIELRSIQKEHYSKRIASLFQDFIKYDATFRENIAYGNLDLMDKDAELRDLSNEFRIGHIIDHSKQNLDTQLGYWFDEGKQISFGEWQKLAIARTFSKDADVIFLDEPNSALDAISDYEISQLYQKLFQDKMGIIIAHKFNNLINQVNNILVIENGRLAESGTHTELLHQGKIYYEMYQLQNKNSAVL</sequence>
<evidence type="ECO:0000256" key="1">
    <source>
        <dbReference type="ARBA" id="ARBA00004651"/>
    </source>
</evidence>
<dbReference type="PROSITE" id="PS50929">
    <property type="entry name" value="ABC_TM1F"/>
    <property type="match status" value="1"/>
</dbReference>
<feature type="domain" description="ABC transporter" evidence="8">
    <location>
        <begin position="365"/>
        <end position="605"/>
    </location>
</feature>
<feature type="transmembrane region" description="Helical" evidence="7">
    <location>
        <begin position="283"/>
        <end position="309"/>
    </location>
</feature>
<dbReference type="SMART" id="SM00382">
    <property type="entry name" value="AAA"/>
    <property type="match status" value="1"/>
</dbReference>
<keyword evidence="3" id="KW-0547">Nucleotide-binding</keyword>
<evidence type="ECO:0000256" key="5">
    <source>
        <dbReference type="ARBA" id="ARBA00022989"/>
    </source>
</evidence>
<dbReference type="InterPro" id="IPR003593">
    <property type="entry name" value="AAA+_ATPase"/>
</dbReference>
<dbReference type="GO" id="GO:0140359">
    <property type="term" value="F:ABC-type transporter activity"/>
    <property type="evidence" value="ECO:0007669"/>
    <property type="project" value="InterPro"/>
</dbReference>
<dbReference type="RefSeq" id="WP_117142140.1">
    <property type="nucleotide sequence ID" value="NZ_CAKXKJ010000002.1"/>
</dbReference>
<dbReference type="InterPro" id="IPR011527">
    <property type="entry name" value="ABC1_TM_dom"/>
</dbReference>
<dbReference type="Proteomes" id="UP000260649">
    <property type="component" value="Unassembled WGS sequence"/>
</dbReference>
<evidence type="ECO:0000259" key="8">
    <source>
        <dbReference type="PROSITE" id="PS50893"/>
    </source>
</evidence>
<feature type="transmembrane region" description="Helical" evidence="7">
    <location>
        <begin position="45"/>
        <end position="71"/>
    </location>
</feature>